<keyword evidence="2 3" id="KW-0479">Metal-binding</keyword>
<sequence>MQLNHHVRLMAEYNQWMNVKLYKACSQLSHEQLTEDRGAFFVSILGTLNHLAVADTIWLKRFSPALANYSELSSLALLSMPTSLNTILYPDLKELGEYRERLDTLFLALSKVVSECDLMQTIAYQNSQGTEFKKVFFSILMHVFNHQTHHRGQITTLLSQVGVDVGVTDLNAIIPSA</sequence>
<dbReference type="PANTHER" id="PTHR37302:SF1">
    <property type="entry name" value="PROTEIN DINB"/>
    <property type="match status" value="1"/>
</dbReference>
<dbReference type="PANTHER" id="PTHR37302">
    <property type="entry name" value="SLR1116 PROTEIN"/>
    <property type="match status" value="1"/>
</dbReference>
<dbReference type="RefSeq" id="WP_126805807.1">
    <property type="nucleotide sequence ID" value="NZ_PIPP01000001.1"/>
</dbReference>
<evidence type="ECO:0000256" key="3">
    <source>
        <dbReference type="PIRSR" id="PIRSR607837-1"/>
    </source>
</evidence>
<evidence type="ECO:0000313" key="5">
    <source>
        <dbReference type="Proteomes" id="UP000286934"/>
    </source>
</evidence>
<comment type="similarity">
    <text evidence="1">Belongs to the DinB family.</text>
</comment>
<evidence type="ECO:0000256" key="1">
    <source>
        <dbReference type="ARBA" id="ARBA00008635"/>
    </source>
</evidence>
<dbReference type="SUPFAM" id="SSF109854">
    <property type="entry name" value="DinB/YfiT-like putative metalloenzymes"/>
    <property type="match status" value="1"/>
</dbReference>
<dbReference type="GO" id="GO:0046872">
    <property type="term" value="F:metal ion binding"/>
    <property type="evidence" value="ECO:0007669"/>
    <property type="project" value="UniProtKB-KW"/>
</dbReference>
<gene>
    <name evidence="4" type="ORF">CWE13_02800</name>
</gene>
<dbReference type="InterPro" id="IPR007837">
    <property type="entry name" value="DinB"/>
</dbReference>
<protein>
    <submittedName>
        <fullName evidence="4">Damage-inducible protein DinB</fullName>
    </submittedName>
</protein>
<feature type="binding site" evidence="3">
    <location>
        <position position="50"/>
    </location>
    <ligand>
        <name>a divalent metal cation</name>
        <dbReference type="ChEBI" id="CHEBI:60240"/>
    </ligand>
</feature>
<reference evidence="5" key="1">
    <citation type="journal article" date="2018" name="Front. Microbiol.">
        <title>Genome-Based Analysis Reveals the Taxonomy and Diversity of the Family Idiomarinaceae.</title>
        <authorList>
            <person name="Liu Y."/>
            <person name="Lai Q."/>
            <person name="Shao Z."/>
        </authorList>
    </citation>
    <scope>NUCLEOTIDE SEQUENCE [LARGE SCALE GENOMIC DNA]</scope>
    <source>
        <strain evidence="5">AIS</strain>
    </source>
</reference>
<dbReference type="OrthoDB" id="9807509at2"/>
<dbReference type="InterPro" id="IPR034660">
    <property type="entry name" value="DinB/YfiT-like"/>
</dbReference>
<dbReference type="Pfam" id="PF05163">
    <property type="entry name" value="DinB"/>
    <property type="match status" value="1"/>
</dbReference>
<dbReference type="EMBL" id="PIPP01000001">
    <property type="protein sequence ID" value="RUO38591.1"/>
    <property type="molecule type" value="Genomic_DNA"/>
</dbReference>
<dbReference type="Gene3D" id="1.20.120.450">
    <property type="entry name" value="dinb family like domain"/>
    <property type="match status" value="1"/>
</dbReference>
<dbReference type="Proteomes" id="UP000286934">
    <property type="component" value="Unassembled WGS sequence"/>
</dbReference>
<accession>A0A432WXY3</accession>
<evidence type="ECO:0000313" key="4">
    <source>
        <dbReference type="EMBL" id="RUO38591.1"/>
    </source>
</evidence>
<proteinExistence type="inferred from homology"/>
<evidence type="ECO:0000256" key="2">
    <source>
        <dbReference type="ARBA" id="ARBA00022723"/>
    </source>
</evidence>
<dbReference type="AlphaFoldDB" id="A0A432WXY3"/>
<feature type="binding site" evidence="3">
    <location>
        <position position="146"/>
    </location>
    <ligand>
        <name>a divalent metal cation</name>
        <dbReference type="ChEBI" id="CHEBI:60240"/>
    </ligand>
</feature>
<organism evidence="4 5">
    <name type="scientific">Aliidiomarina shirensis</name>
    <dbReference type="NCBI Taxonomy" id="1048642"/>
    <lineage>
        <taxon>Bacteria</taxon>
        <taxon>Pseudomonadati</taxon>
        <taxon>Pseudomonadota</taxon>
        <taxon>Gammaproteobacteria</taxon>
        <taxon>Alteromonadales</taxon>
        <taxon>Idiomarinaceae</taxon>
        <taxon>Aliidiomarina</taxon>
    </lineage>
</organism>
<comment type="caution">
    <text evidence="4">The sequence shown here is derived from an EMBL/GenBank/DDBJ whole genome shotgun (WGS) entry which is preliminary data.</text>
</comment>
<keyword evidence="5" id="KW-1185">Reference proteome</keyword>
<name>A0A432WXY3_9GAMM</name>
<feature type="binding site" evidence="3">
    <location>
        <position position="150"/>
    </location>
    <ligand>
        <name>a divalent metal cation</name>
        <dbReference type="ChEBI" id="CHEBI:60240"/>
    </ligand>
</feature>